<dbReference type="STRING" id="1754190.A0A1Y2BEM8"/>
<dbReference type="AlphaFoldDB" id="A0A1Y2BEM8"/>
<proteinExistence type="predicted"/>
<dbReference type="Proteomes" id="UP000193920">
    <property type="component" value="Unassembled WGS sequence"/>
</dbReference>
<dbReference type="SUPFAM" id="SSF143990">
    <property type="entry name" value="YbiA-like"/>
    <property type="match status" value="1"/>
</dbReference>
<organism evidence="2 3">
    <name type="scientific">Neocallimastix californiae</name>
    <dbReference type="NCBI Taxonomy" id="1754190"/>
    <lineage>
        <taxon>Eukaryota</taxon>
        <taxon>Fungi</taxon>
        <taxon>Fungi incertae sedis</taxon>
        <taxon>Chytridiomycota</taxon>
        <taxon>Chytridiomycota incertae sedis</taxon>
        <taxon>Neocallimastigomycetes</taxon>
        <taxon>Neocallimastigales</taxon>
        <taxon>Neocallimastigaceae</taxon>
        <taxon>Neocallimastix</taxon>
    </lineage>
</organism>
<gene>
    <name evidence="2" type="ORF">LY90DRAFT_626320</name>
</gene>
<evidence type="ECO:0000313" key="2">
    <source>
        <dbReference type="EMBL" id="ORY33298.1"/>
    </source>
</evidence>
<reference evidence="2 3" key="1">
    <citation type="submission" date="2016-08" db="EMBL/GenBank/DDBJ databases">
        <title>A Parts List for Fungal Cellulosomes Revealed by Comparative Genomics.</title>
        <authorList>
            <consortium name="DOE Joint Genome Institute"/>
            <person name="Haitjema C.H."/>
            <person name="Gilmore S.P."/>
            <person name="Henske J.K."/>
            <person name="Solomon K.V."/>
            <person name="De Groot R."/>
            <person name="Kuo A."/>
            <person name="Mondo S.J."/>
            <person name="Salamov A.A."/>
            <person name="Labutti K."/>
            <person name="Zhao Z."/>
            <person name="Chiniquy J."/>
            <person name="Barry K."/>
            <person name="Brewer H.M."/>
            <person name="Purvine S.O."/>
            <person name="Wright A.T."/>
            <person name="Boxma B."/>
            <person name="Van Alen T."/>
            <person name="Hackstein J.H."/>
            <person name="Baker S.E."/>
            <person name="Grigoriev I.V."/>
            <person name="O'Malley M.A."/>
        </authorList>
    </citation>
    <scope>NUCLEOTIDE SEQUENCE [LARGE SCALE GENOMIC DNA]</scope>
    <source>
        <strain evidence="2 3">G1</strain>
    </source>
</reference>
<dbReference type="Gene3D" id="1.10.357.40">
    <property type="entry name" value="YbiA-like"/>
    <property type="match status" value="1"/>
</dbReference>
<dbReference type="InterPro" id="IPR012816">
    <property type="entry name" value="NADAR"/>
</dbReference>
<comment type="caution">
    <text evidence="2">The sequence shown here is derived from an EMBL/GenBank/DDBJ whole genome shotgun (WGS) entry which is preliminary data.</text>
</comment>
<protein>
    <submittedName>
        <fullName evidence="2">DUF1768-domain-containing protein</fullName>
    </submittedName>
</protein>
<dbReference type="CDD" id="cd15457">
    <property type="entry name" value="NADAR"/>
    <property type="match status" value="1"/>
</dbReference>
<dbReference type="OrthoDB" id="206452at2759"/>
<feature type="domain" description="NADAR" evidence="1">
    <location>
        <begin position="1"/>
        <end position="140"/>
    </location>
</feature>
<sequence>YGFLSNFYNCSFSYRGLTYTSSEAAWQAQKCRSEEEKKKFTTKTPAQAKTAGRRVKLRPDWEAVKYTLMVEVCYQKFIQNPTLREKFLATGEAEIIEDTTGWHDNLWGQCSCSKCKIKNGGEKGQNLLGKALMEVRKKIREENQ</sequence>
<dbReference type="InterPro" id="IPR037238">
    <property type="entry name" value="YbiA-like_sf"/>
</dbReference>
<evidence type="ECO:0000313" key="3">
    <source>
        <dbReference type="Proteomes" id="UP000193920"/>
    </source>
</evidence>
<evidence type="ECO:0000259" key="1">
    <source>
        <dbReference type="Pfam" id="PF08719"/>
    </source>
</evidence>
<name>A0A1Y2BEM8_9FUNG</name>
<feature type="non-terminal residue" evidence="2">
    <location>
        <position position="1"/>
    </location>
</feature>
<dbReference type="EMBL" id="MCOG01000160">
    <property type="protein sequence ID" value="ORY33298.1"/>
    <property type="molecule type" value="Genomic_DNA"/>
</dbReference>
<keyword evidence="3" id="KW-1185">Reference proteome</keyword>
<dbReference type="Pfam" id="PF08719">
    <property type="entry name" value="NADAR"/>
    <property type="match status" value="1"/>
</dbReference>
<dbReference type="NCBIfam" id="TIGR02464">
    <property type="entry name" value="ribofla_fusion"/>
    <property type="match status" value="1"/>
</dbReference>
<accession>A0A1Y2BEM8</accession>